<evidence type="ECO:0000256" key="1">
    <source>
        <dbReference type="ARBA" id="ARBA00007816"/>
    </source>
</evidence>
<dbReference type="Pfam" id="PF01935">
    <property type="entry name" value="DUF87"/>
    <property type="match status" value="1"/>
</dbReference>
<evidence type="ECO:0000259" key="5">
    <source>
        <dbReference type="Pfam" id="PF01935"/>
    </source>
</evidence>
<dbReference type="Gene3D" id="3.40.50.300">
    <property type="entry name" value="P-loop containing nucleotide triphosphate hydrolases"/>
    <property type="match status" value="2"/>
</dbReference>
<comment type="catalytic activity">
    <reaction evidence="3">
        <text>ATP + H2O = ADP + phosphate + H(+)</text>
        <dbReference type="Rhea" id="RHEA:13065"/>
        <dbReference type="ChEBI" id="CHEBI:15377"/>
        <dbReference type="ChEBI" id="CHEBI:15378"/>
        <dbReference type="ChEBI" id="CHEBI:30616"/>
        <dbReference type="ChEBI" id="CHEBI:43474"/>
        <dbReference type="ChEBI" id="CHEBI:456216"/>
        <dbReference type="EC" id="5.6.2.3"/>
    </reaction>
</comment>
<dbReference type="GeneID" id="71965500"/>
<dbReference type="SUPFAM" id="SSF52540">
    <property type="entry name" value="P-loop containing nucleoside triphosphate hydrolases"/>
    <property type="match status" value="1"/>
</dbReference>
<accession>A0ABN6PBH7</accession>
<keyword evidence="7" id="KW-1185">Reference proteome</keyword>
<evidence type="ECO:0000256" key="4">
    <source>
        <dbReference type="ARBA" id="ARBA00048988"/>
    </source>
</evidence>
<evidence type="ECO:0000256" key="3">
    <source>
        <dbReference type="ARBA" id="ARBA00048954"/>
    </source>
</evidence>
<dbReference type="InterPro" id="IPR002789">
    <property type="entry name" value="HerA_central"/>
</dbReference>
<protein>
    <recommendedName>
        <fullName evidence="5">Helicase HerA central domain-containing protein</fullName>
    </recommendedName>
</protein>
<name>A0ABN6PBH7_9EURY</name>
<evidence type="ECO:0000256" key="2">
    <source>
        <dbReference type="ARBA" id="ARBA00034617"/>
    </source>
</evidence>
<comment type="catalytic activity">
    <reaction evidence="2">
        <text>Couples ATP hydrolysis with the unwinding of duplex DNA by translocating in the 3'-5' direction.</text>
        <dbReference type="EC" id="5.6.2.4"/>
    </reaction>
</comment>
<evidence type="ECO:0000313" key="7">
    <source>
        <dbReference type="Proteomes" id="UP000831817"/>
    </source>
</evidence>
<gene>
    <name evidence="6" type="ORF">MTTB_09800</name>
</gene>
<dbReference type="EMBL" id="AP025698">
    <property type="protein sequence ID" value="BDH79601.1"/>
    <property type="molecule type" value="Genomic_DNA"/>
</dbReference>
<dbReference type="PANTHER" id="PTHR42957:SF1">
    <property type="entry name" value="HELICASE MJ1565-RELATED"/>
    <property type="match status" value="1"/>
</dbReference>
<organism evidence="6 7">
    <name type="scientific">Methanothermobacter tenebrarum</name>
    <dbReference type="NCBI Taxonomy" id="680118"/>
    <lineage>
        <taxon>Archaea</taxon>
        <taxon>Methanobacteriati</taxon>
        <taxon>Methanobacteriota</taxon>
        <taxon>Methanomada group</taxon>
        <taxon>Methanobacteria</taxon>
        <taxon>Methanobacteriales</taxon>
        <taxon>Methanobacteriaceae</taxon>
        <taxon>Methanothermobacter</taxon>
    </lineage>
</organism>
<dbReference type="InterPro" id="IPR027417">
    <property type="entry name" value="P-loop_NTPase"/>
</dbReference>
<evidence type="ECO:0000313" key="6">
    <source>
        <dbReference type="EMBL" id="BDH79601.1"/>
    </source>
</evidence>
<dbReference type="Proteomes" id="UP000831817">
    <property type="component" value="Chromosome"/>
</dbReference>
<proteinExistence type="inferred from homology"/>
<feature type="domain" description="Helicase HerA central" evidence="5">
    <location>
        <begin position="76"/>
        <end position="307"/>
    </location>
</feature>
<dbReference type="PANTHER" id="PTHR42957">
    <property type="entry name" value="HELICASE MJ1565-RELATED"/>
    <property type="match status" value="1"/>
</dbReference>
<sequence>MRELASGIQLEKSGSQLEFLDEELRNYIIAEAKTILQIQDGRPQLPKTLPRFFNQVRRIRDDDLKFLKKETEDPLYLGNVRSGSKELKTRIHVNAREAIPHHILIPATTGRGKSNLVKVMLWELMDIENIGMLVLDPHDEYYGRNELGLKDHPNQEKLKYYTPDASKVEGMAYSLNINLKSIRPEHFDGIVEFTSAQEDAIKLYHNKFGEDWIQKIITGERVDDQEGDKEKVRPSTLSVLQRKFDNILGIYEENGRLKSRGGVFTTDAGDSTIKEVIQSLEAGEIVIIDTSRLMGEAELLVGSIIVGAIFNKYQKYKADGTLEEKPIIGIVIEEAPRVLGKEVIEKQGHNIYSTVAREGRKFNIGLVAITQLVSLIPRTILANMNTKIILGNEMSQERAEIIASASQDLSDDNRTIASLDRGEAIVTSIFTKFAVPIKIPLFEEHAQEKVNKGEDKPPLLSYEELVR</sequence>
<comment type="similarity">
    <text evidence="1">Belongs to the HerA family.</text>
</comment>
<reference evidence="6 7" key="1">
    <citation type="submission" date="2022-04" db="EMBL/GenBank/DDBJ databases">
        <title>Complete genome of Methanothermobacter tenebrarum strain RMAS.</title>
        <authorList>
            <person name="Nakamura K."/>
            <person name="Oshima K."/>
            <person name="Hattori M."/>
            <person name="Kamagata Y."/>
            <person name="Takamizawa K."/>
        </authorList>
    </citation>
    <scope>NUCLEOTIDE SEQUENCE [LARGE SCALE GENOMIC DNA]</scope>
    <source>
        <strain evidence="6 7">RMAS</strain>
    </source>
</reference>
<dbReference type="InterPro" id="IPR008571">
    <property type="entry name" value="HerA-like"/>
</dbReference>
<dbReference type="RefSeq" id="WP_248563947.1">
    <property type="nucleotide sequence ID" value="NZ_AP025698.1"/>
</dbReference>
<comment type="catalytic activity">
    <reaction evidence="4">
        <text>ATP + H2O = ADP + phosphate + H(+)</text>
        <dbReference type="Rhea" id="RHEA:13065"/>
        <dbReference type="ChEBI" id="CHEBI:15377"/>
        <dbReference type="ChEBI" id="CHEBI:15378"/>
        <dbReference type="ChEBI" id="CHEBI:30616"/>
        <dbReference type="ChEBI" id="CHEBI:43474"/>
        <dbReference type="ChEBI" id="CHEBI:456216"/>
        <dbReference type="EC" id="5.6.2.4"/>
    </reaction>
</comment>